<dbReference type="SUPFAM" id="SSF141072">
    <property type="entry name" value="CalX-like"/>
    <property type="match status" value="2"/>
</dbReference>
<comment type="caution">
    <text evidence="20">The sequence shown here is derived from an EMBL/GenBank/DDBJ whole genome shotgun (WGS) entry which is preliminary data.</text>
</comment>
<evidence type="ECO:0000256" key="7">
    <source>
        <dbReference type="ARBA" id="ARBA00022729"/>
    </source>
</evidence>
<feature type="transmembrane region" description="Helical" evidence="18">
    <location>
        <begin position="43"/>
        <end position="71"/>
    </location>
</feature>
<keyword evidence="7" id="KW-0732">Signal</keyword>
<feature type="transmembrane region" description="Helical" evidence="18">
    <location>
        <begin position="92"/>
        <end position="114"/>
    </location>
</feature>
<protein>
    <recommendedName>
        <fullName evidence="19">Calx-beta domain-containing protein</fullName>
    </recommendedName>
</protein>
<feature type="transmembrane region" description="Helical" evidence="18">
    <location>
        <begin position="787"/>
        <end position="805"/>
    </location>
</feature>
<evidence type="ECO:0000256" key="14">
    <source>
        <dbReference type="ARBA" id="ARBA00023136"/>
    </source>
</evidence>
<feature type="transmembrane region" description="Helical" evidence="18">
    <location>
        <begin position="195"/>
        <end position="215"/>
    </location>
</feature>
<keyword evidence="9" id="KW-0106">Calcium</keyword>
<organism evidence="20 21">
    <name type="scientific">Prymnesium parvum</name>
    <name type="common">Toxic golden alga</name>
    <dbReference type="NCBI Taxonomy" id="97485"/>
    <lineage>
        <taxon>Eukaryota</taxon>
        <taxon>Haptista</taxon>
        <taxon>Haptophyta</taxon>
        <taxon>Prymnesiophyceae</taxon>
        <taxon>Prymnesiales</taxon>
        <taxon>Prymnesiaceae</taxon>
        <taxon>Prymnesium</taxon>
    </lineage>
</organism>
<evidence type="ECO:0000256" key="11">
    <source>
        <dbReference type="ARBA" id="ARBA00022989"/>
    </source>
</evidence>
<dbReference type="Gene3D" id="1.20.1420.30">
    <property type="entry name" value="NCX, central ion-binding region"/>
    <property type="match status" value="2"/>
</dbReference>
<evidence type="ECO:0000256" key="9">
    <source>
        <dbReference type="ARBA" id="ARBA00022837"/>
    </source>
</evidence>
<dbReference type="InterPro" id="IPR044880">
    <property type="entry name" value="NCX_ion-bd_dom_sf"/>
</dbReference>
<evidence type="ECO:0000256" key="8">
    <source>
        <dbReference type="ARBA" id="ARBA00022737"/>
    </source>
</evidence>
<keyword evidence="11 18" id="KW-1133">Transmembrane helix</keyword>
<comment type="subcellular location">
    <subcellularLocation>
        <location evidence="1">Cell membrane</location>
        <topology evidence="1">Multi-pass membrane protein</topology>
    </subcellularLocation>
</comment>
<dbReference type="InterPro" id="IPR003644">
    <property type="entry name" value="Calx_beta"/>
</dbReference>
<dbReference type="Pfam" id="PF16494">
    <property type="entry name" value="Na_Ca_ex_C"/>
    <property type="match status" value="1"/>
</dbReference>
<comment type="similarity">
    <text evidence="2">Belongs to the Ca(2+):cation antiporter (CaCA) (TC 2.A.19) family. SLC8 subfamily.</text>
</comment>
<proteinExistence type="inferred from homology"/>
<dbReference type="PRINTS" id="PR01259">
    <property type="entry name" value="NACAEXCHNGR"/>
</dbReference>
<evidence type="ECO:0000256" key="5">
    <source>
        <dbReference type="ARBA" id="ARBA00022692"/>
    </source>
</evidence>
<evidence type="ECO:0000259" key="19">
    <source>
        <dbReference type="SMART" id="SM00237"/>
    </source>
</evidence>
<dbReference type="Pfam" id="PF03160">
    <property type="entry name" value="Calx-beta"/>
    <property type="match status" value="2"/>
</dbReference>
<dbReference type="EMBL" id="JBGBPQ010000029">
    <property type="protein sequence ID" value="KAL1496483.1"/>
    <property type="molecule type" value="Genomic_DNA"/>
</dbReference>
<dbReference type="GO" id="GO:0005886">
    <property type="term" value="C:plasma membrane"/>
    <property type="evidence" value="ECO:0007669"/>
    <property type="project" value="UniProtKB-SubCell"/>
</dbReference>
<feature type="transmembrane region" description="Helical" evidence="18">
    <location>
        <begin position="166"/>
        <end position="189"/>
    </location>
</feature>
<keyword evidence="13" id="KW-0406">Ion transport</keyword>
<reference evidence="20 21" key="1">
    <citation type="journal article" date="2024" name="Science">
        <title>Giant polyketide synthase enzymes in the biosynthesis of giant marine polyether toxins.</title>
        <authorList>
            <person name="Fallon T.R."/>
            <person name="Shende V.V."/>
            <person name="Wierzbicki I.H."/>
            <person name="Pendleton A.L."/>
            <person name="Watervoot N.F."/>
            <person name="Auber R.P."/>
            <person name="Gonzalez D.J."/>
            <person name="Wisecaver J.H."/>
            <person name="Moore B.S."/>
        </authorList>
    </citation>
    <scope>NUCLEOTIDE SEQUENCE [LARGE SCALE GENOMIC DNA]</scope>
    <source>
        <strain evidence="20 21">12B1</strain>
    </source>
</reference>
<dbReference type="GO" id="GO:0098703">
    <property type="term" value="P:calcium ion import across plasma membrane"/>
    <property type="evidence" value="ECO:0007669"/>
    <property type="project" value="TreeGrafter"/>
</dbReference>
<evidence type="ECO:0000256" key="18">
    <source>
        <dbReference type="SAM" id="Phobius"/>
    </source>
</evidence>
<evidence type="ECO:0000256" key="1">
    <source>
        <dbReference type="ARBA" id="ARBA00004651"/>
    </source>
</evidence>
<keyword evidence="6" id="KW-0479">Metal-binding</keyword>
<feature type="transmembrane region" description="Helical" evidence="18">
    <location>
        <begin position="134"/>
        <end position="154"/>
    </location>
</feature>
<name>A0AB34IER6_PRYPA</name>
<feature type="transmembrane region" description="Helical" evidence="18">
    <location>
        <begin position="659"/>
        <end position="680"/>
    </location>
</feature>
<gene>
    <name evidence="20" type="ORF">AB1Y20_016437</name>
</gene>
<dbReference type="InterPro" id="IPR004837">
    <property type="entry name" value="NaCa_Exmemb"/>
</dbReference>
<evidence type="ECO:0000313" key="21">
    <source>
        <dbReference type="Proteomes" id="UP001515480"/>
    </source>
</evidence>
<keyword evidence="16" id="KW-0739">Sodium transport</keyword>
<keyword evidence="4" id="KW-1003">Cell membrane</keyword>
<dbReference type="PANTHER" id="PTHR11878:SF65">
    <property type="entry name" value="NA_CA-EXCHANGE PROTEIN, ISOFORM G"/>
    <property type="match status" value="1"/>
</dbReference>
<dbReference type="GO" id="GO:0007154">
    <property type="term" value="P:cell communication"/>
    <property type="evidence" value="ECO:0007669"/>
    <property type="project" value="InterPro"/>
</dbReference>
<dbReference type="Gene3D" id="2.60.40.2030">
    <property type="match status" value="2"/>
</dbReference>
<dbReference type="Pfam" id="PF01699">
    <property type="entry name" value="Na_Ca_ex"/>
    <property type="match status" value="2"/>
</dbReference>
<keyword evidence="8" id="KW-0677">Repeat</keyword>
<keyword evidence="12" id="KW-0915">Sodium</keyword>
<evidence type="ECO:0000256" key="6">
    <source>
        <dbReference type="ARBA" id="ARBA00022723"/>
    </source>
</evidence>
<dbReference type="InterPro" id="IPR004836">
    <property type="entry name" value="Na_Ca_Ex"/>
</dbReference>
<evidence type="ECO:0000256" key="4">
    <source>
        <dbReference type="ARBA" id="ARBA00022475"/>
    </source>
</evidence>
<evidence type="ECO:0000256" key="17">
    <source>
        <dbReference type="ARBA" id="ARBA00033667"/>
    </source>
</evidence>
<comment type="catalytic activity">
    <reaction evidence="17">
        <text>Ca(2+)(in) + 3 Na(+)(out) = Ca(2+)(out) + 3 Na(+)(in)</text>
        <dbReference type="Rhea" id="RHEA:69955"/>
        <dbReference type="ChEBI" id="CHEBI:29101"/>
        <dbReference type="ChEBI" id="CHEBI:29108"/>
    </reaction>
</comment>
<keyword evidence="3" id="KW-0813">Transport</keyword>
<keyword evidence="10" id="KW-0112">Calmodulin-binding</keyword>
<evidence type="ECO:0000256" key="13">
    <source>
        <dbReference type="ARBA" id="ARBA00023065"/>
    </source>
</evidence>
<feature type="domain" description="Calx-beta" evidence="19">
    <location>
        <begin position="349"/>
        <end position="435"/>
    </location>
</feature>
<dbReference type="InterPro" id="IPR032452">
    <property type="entry name" value="Na_Ca_Ex_C-exten"/>
</dbReference>
<evidence type="ECO:0000256" key="15">
    <source>
        <dbReference type="ARBA" id="ARBA00023180"/>
    </source>
</evidence>
<sequence>MAPNCTLPDEYASPLICCAGGVGTILGADRPFPSHWPAPTTGAIYLLLLLWSFVGVAIVSDCFMAAIETITSQTYTIKQKVGGTTRRFRARVWNSTVANLTLMALGSSAPEILLSVIELLSNNFYSGELGPSTIVGSAAFNLLVIIAVCVYAIPADDSRKISDMRVHSVTATFSILAYLWLVIILMVSSPDLIEVWEAVVTFLGFPFLVLLAYTADRWKDEAWRRKHPFLKRFRVGAASGELPSAFLLDVKNADGSPLHPSELLRMVKQLKAAPFDGMSDAEAARLISSQMIARQPKSRAYYRAGATRLLTGGSKRDLLAPPPPRSPLDKVVGAIKRWSRADGSPAAAAAVELRDEPPMLRRETARPRVSTVGFEHESYAVMEAAGRVTLQVRRTAPLDSPLTVRYATKDGTAVAPGDYIASSGELRLAAGEATSRGGGGAQLHETRHTAVVTIINDDFPGVFHFPNEDIHVTDGAKEAEVQVYRLNGCSGAVSLSFRTADGSAAEGQHYRGVAGTLAWGHAQVAPQSIVVPLLDADEPPPPSGRYFEIEIYGATGGASFDAATDGSTARSLARVTVRPDEAARSVAEQALALVARHQAAVRLGAASYREQFAAALAVGEAEEGEEASVAPLTYAMHYTSLPWKLLFATIPPTAMCNGYLAFFCSLVYIGLLTAVIGDLANLLGCVAGLKSSVVAITLVALGTSLPDTFASKAAALGDTTADAAVGNVTGSNAVNVFLGLGLSWLVGAVRWQGGATAEWLRRYPAVAERYGVRLGDAVGLAVPAGDLGSSVLIFVVCAVTCLAVLQLRRLKLGAELGGRWRAPTALFFVGLWVAYIALSTLKAYSS</sequence>
<evidence type="ECO:0000256" key="3">
    <source>
        <dbReference type="ARBA" id="ARBA00022448"/>
    </source>
</evidence>
<dbReference type="InterPro" id="IPR051171">
    <property type="entry name" value="CaCA"/>
</dbReference>
<evidence type="ECO:0000256" key="12">
    <source>
        <dbReference type="ARBA" id="ARBA00023053"/>
    </source>
</evidence>
<evidence type="ECO:0000313" key="20">
    <source>
        <dbReference type="EMBL" id="KAL1496483.1"/>
    </source>
</evidence>
<evidence type="ECO:0000256" key="16">
    <source>
        <dbReference type="ARBA" id="ARBA00023201"/>
    </source>
</evidence>
<dbReference type="AlphaFoldDB" id="A0AB34IER6"/>
<evidence type="ECO:0000256" key="10">
    <source>
        <dbReference type="ARBA" id="ARBA00022860"/>
    </source>
</evidence>
<dbReference type="Proteomes" id="UP001515480">
    <property type="component" value="Unassembled WGS sequence"/>
</dbReference>
<keyword evidence="15" id="KW-0325">Glycoprotein</keyword>
<dbReference type="GO" id="GO:0046872">
    <property type="term" value="F:metal ion binding"/>
    <property type="evidence" value="ECO:0007669"/>
    <property type="project" value="UniProtKB-KW"/>
</dbReference>
<evidence type="ECO:0000256" key="2">
    <source>
        <dbReference type="ARBA" id="ARBA00007489"/>
    </source>
</evidence>
<dbReference type="GO" id="GO:0005516">
    <property type="term" value="F:calmodulin binding"/>
    <property type="evidence" value="ECO:0007669"/>
    <property type="project" value="UniProtKB-KW"/>
</dbReference>
<dbReference type="GO" id="GO:0005432">
    <property type="term" value="F:calcium:sodium antiporter activity"/>
    <property type="evidence" value="ECO:0007669"/>
    <property type="project" value="InterPro"/>
</dbReference>
<dbReference type="PANTHER" id="PTHR11878">
    <property type="entry name" value="SODIUM/CALCIUM EXCHANGER"/>
    <property type="match status" value="1"/>
</dbReference>
<dbReference type="InterPro" id="IPR038081">
    <property type="entry name" value="CalX-like_sf"/>
</dbReference>
<feature type="domain" description="Calx-beta" evidence="19">
    <location>
        <begin position="450"/>
        <end position="552"/>
    </location>
</feature>
<keyword evidence="5 18" id="KW-0812">Transmembrane</keyword>
<keyword evidence="21" id="KW-1185">Reference proteome</keyword>
<feature type="transmembrane region" description="Helical" evidence="18">
    <location>
        <begin position="825"/>
        <end position="844"/>
    </location>
</feature>
<keyword evidence="14 18" id="KW-0472">Membrane</keyword>
<dbReference type="SMART" id="SM00237">
    <property type="entry name" value="Calx_beta"/>
    <property type="match status" value="2"/>
</dbReference>
<accession>A0AB34IER6</accession>